<reference evidence="1 2" key="1">
    <citation type="submission" date="2016-03" db="EMBL/GenBank/DDBJ databases">
        <title>Draft genome sequence of Flavobacterium fryxellicola DSM 16209.</title>
        <authorList>
            <person name="Shin S.-K."/>
            <person name="Yi H."/>
        </authorList>
    </citation>
    <scope>NUCLEOTIDE SEQUENCE [LARGE SCALE GENOMIC DNA]</scope>
    <source>
        <strain evidence="1 2">DSM 16209</strain>
    </source>
</reference>
<dbReference type="EMBL" id="LVJE01000010">
    <property type="protein sequence ID" value="OAB28902.1"/>
    <property type="molecule type" value="Genomic_DNA"/>
</dbReference>
<name>A0A167Y0S9_9FLAO</name>
<evidence type="ECO:0000313" key="1">
    <source>
        <dbReference type="EMBL" id="OAB28902.1"/>
    </source>
</evidence>
<comment type="caution">
    <text evidence="1">The sequence shown here is derived from an EMBL/GenBank/DDBJ whole genome shotgun (WGS) entry which is preliminary data.</text>
</comment>
<sequence>MYVTFPNFITPTIDFCLFVSELLNVKSASPSESSKNKNIGEVRKLLDAGEVFFANKKFDSALQYYNRSKIFDEIEKDSASAAYT</sequence>
<proteinExistence type="predicted"/>
<dbReference type="Proteomes" id="UP000077164">
    <property type="component" value="Unassembled WGS sequence"/>
</dbReference>
<organism evidence="1 2">
    <name type="scientific">Flavobacterium fryxellicola</name>
    <dbReference type="NCBI Taxonomy" id="249352"/>
    <lineage>
        <taxon>Bacteria</taxon>
        <taxon>Pseudomonadati</taxon>
        <taxon>Bacteroidota</taxon>
        <taxon>Flavobacteriia</taxon>
        <taxon>Flavobacteriales</taxon>
        <taxon>Flavobacteriaceae</taxon>
        <taxon>Flavobacterium</taxon>
    </lineage>
</organism>
<gene>
    <name evidence="1" type="ORF">FBFR_05435</name>
</gene>
<protein>
    <submittedName>
        <fullName evidence="1">Uncharacterized protein</fullName>
    </submittedName>
</protein>
<keyword evidence="2" id="KW-1185">Reference proteome</keyword>
<accession>A0A167Y0S9</accession>
<evidence type="ECO:0000313" key="2">
    <source>
        <dbReference type="Proteomes" id="UP000077164"/>
    </source>
</evidence>
<dbReference type="AlphaFoldDB" id="A0A167Y0S9"/>